<dbReference type="EMBL" id="VSRR010000074">
    <property type="protein sequence ID" value="MPC09543.1"/>
    <property type="molecule type" value="Genomic_DNA"/>
</dbReference>
<evidence type="ECO:0000256" key="1">
    <source>
        <dbReference type="SAM" id="MobiDB-lite"/>
    </source>
</evidence>
<accession>A0A5B7CPT0</accession>
<organism evidence="2 3">
    <name type="scientific">Portunus trituberculatus</name>
    <name type="common">Swimming crab</name>
    <name type="synonym">Neptunus trituberculatus</name>
    <dbReference type="NCBI Taxonomy" id="210409"/>
    <lineage>
        <taxon>Eukaryota</taxon>
        <taxon>Metazoa</taxon>
        <taxon>Ecdysozoa</taxon>
        <taxon>Arthropoda</taxon>
        <taxon>Crustacea</taxon>
        <taxon>Multicrustacea</taxon>
        <taxon>Malacostraca</taxon>
        <taxon>Eumalacostraca</taxon>
        <taxon>Eucarida</taxon>
        <taxon>Decapoda</taxon>
        <taxon>Pleocyemata</taxon>
        <taxon>Brachyura</taxon>
        <taxon>Eubrachyura</taxon>
        <taxon>Portunoidea</taxon>
        <taxon>Portunidae</taxon>
        <taxon>Portuninae</taxon>
        <taxon>Portunus</taxon>
    </lineage>
</organism>
<comment type="caution">
    <text evidence="2">The sequence shown here is derived from an EMBL/GenBank/DDBJ whole genome shotgun (WGS) entry which is preliminary data.</text>
</comment>
<feature type="region of interest" description="Disordered" evidence="1">
    <location>
        <begin position="193"/>
        <end position="215"/>
    </location>
</feature>
<protein>
    <submittedName>
        <fullName evidence="2">Uncharacterized protein</fullName>
    </submittedName>
</protein>
<evidence type="ECO:0000313" key="3">
    <source>
        <dbReference type="Proteomes" id="UP000324222"/>
    </source>
</evidence>
<dbReference type="AlphaFoldDB" id="A0A5B7CPT0"/>
<name>A0A5B7CPT0_PORTR</name>
<reference evidence="2 3" key="1">
    <citation type="submission" date="2019-05" db="EMBL/GenBank/DDBJ databases">
        <title>Another draft genome of Portunus trituberculatus and its Hox gene families provides insights of decapod evolution.</title>
        <authorList>
            <person name="Jeong J.-H."/>
            <person name="Song I."/>
            <person name="Kim S."/>
            <person name="Choi T."/>
            <person name="Kim D."/>
            <person name="Ryu S."/>
            <person name="Kim W."/>
        </authorList>
    </citation>
    <scope>NUCLEOTIDE SEQUENCE [LARGE SCALE GENOMIC DNA]</scope>
    <source>
        <tissue evidence="2">Muscle</tissue>
    </source>
</reference>
<keyword evidence="3" id="KW-1185">Reference proteome</keyword>
<evidence type="ECO:0000313" key="2">
    <source>
        <dbReference type="EMBL" id="MPC09543.1"/>
    </source>
</evidence>
<feature type="compositionally biased region" description="Low complexity" evidence="1">
    <location>
        <begin position="198"/>
        <end position="209"/>
    </location>
</feature>
<proteinExistence type="predicted"/>
<dbReference type="Proteomes" id="UP000324222">
    <property type="component" value="Unassembled WGS sequence"/>
</dbReference>
<gene>
    <name evidence="2" type="ORF">E2C01_002158</name>
</gene>
<sequence length="244" mass="27751">MADWARRWELSLRNVRKRMVYLKASPDPNLTALGERSIHHRSTGRYGDPKLRINPAITFDLREGSAKTLGRWSACVVTVPARPTLPRHYAVLLPHYSRRPDGLRQSCTLLFSLKFAKESQMREIIDTLITTRHPDAITQPPQPRSRANKRLEALLFNLSPPHNKQTYPTKIVRASARFLTSYAEKWRGRREGGREGDVVVSPAASSSPATRLGSRDEVSTWRQSLAVSLYATNKSSCLYRTSWL</sequence>